<comment type="caution">
    <text evidence="2">The sequence shown here is derived from an EMBL/GenBank/DDBJ whole genome shotgun (WGS) entry which is preliminary data.</text>
</comment>
<keyword evidence="1" id="KW-0812">Transmembrane</keyword>
<gene>
    <name evidence="2" type="ORF">JL102_22705</name>
</gene>
<protein>
    <submittedName>
        <fullName evidence="2">Uncharacterized protein</fullName>
    </submittedName>
</protein>
<evidence type="ECO:0000256" key="1">
    <source>
        <dbReference type="SAM" id="Phobius"/>
    </source>
</evidence>
<dbReference type="AlphaFoldDB" id="A0A937K328"/>
<evidence type="ECO:0000313" key="3">
    <source>
        <dbReference type="Proteomes" id="UP000659388"/>
    </source>
</evidence>
<proteinExistence type="predicted"/>
<keyword evidence="1" id="KW-1133">Transmembrane helix</keyword>
<feature type="transmembrane region" description="Helical" evidence="1">
    <location>
        <begin position="41"/>
        <end position="60"/>
    </location>
</feature>
<accession>A0A937K328</accession>
<evidence type="ECO:0000313" key="2">
    <source>
        <dbReference type="EMBL" id="MBL3658975.1"/>
    </source>
</evidence>
<feature type="transmembrane region" description="Helical" evidence="1">
    <location>
        <begin position="12"/>
        <end position="29"/>
    </location>
</feature>
<feature type="transmembrane region" description="Helical" evidence="1">
    <location>
        <begin position="81"/>
        <end position="105"/>
    </location>
</feature>
<keyword evidence="3" id="KW-1185">Reference proteome</keyword>
<dbReference type="EMBL" id="JAESIY010000021">
    <property type="protein sequence ID" value="MBL3658975.1"/>
    <property type="molecule type" value="Genomic_DNA"/>
</dbReference>
<sequence>MIIFRGKGILMIVYFIVSAIGILFINRLLIENLGFYKSLSIESLIGLIVILTGLWTKVTAEDYYVDKKGKKVSLDIVNDFFFIKMSVWGIILPIIGIGIIAYGLIL</sequence>
<reference evidence="2" key="1">
    <citation type="submission" date="2021-01" db="EMBL/GenBank/DDBJ databases">
        <title>Fulvivirga kasyanovii gen. nov., sp nov., a novel member of the phylum Bacteroidetes isolated from seawater in a mussel farm.</title>
        <authorList>
            <person name="Zhao L.-H."/>
            <person name="Wang Z.-J."/>
        </authorList>
    </citation>
    <scope>NUCLEOTIDE SEQUENCE</scope>
    <source>
        <strain evidence="2">2943</strain>
    </source>
</reference>
<keyword evidence="1" id="KW-0472">Membrane</keyword>
<dbReference type="RefSeq" id="WP_202246769.1">
    <property type="nucleotide sequence ID" value="NZ_JAESIY010000021.1"/>
</dbReference>
<dbReference type="Proteomes" id="UP000659388">
    <property type="component" value="Unassembled WGS sequence"/>
</dbReference>
<name>A0A937K328_9BACT</name>
<organism evidence="2 3">
    <name type="scientific">Fulvivirga sediminis</name>
    <dbReference type="NCBI Taxonomy" id="2803949"/>
    <lineage>
        <taxon>Bacteria</taxon>
        <taxon>Pseudomonadati</taxon>
        <taxon>Bacteroidota</taxon>
        <taxon>Cytophagia</taxon>
        <taxon>Cytophagales</taxon>
        <taxon>Fulvivirgaceae</taxon>
        <taxon>Fulvivirga</taxon>
    </lineage>
</organism>